<evidence type="ECO:0000313" key="4">
    <source>
        <dbReference type="Proteomes" id="UP000197138"/>
    </source>
</evidence>
<feature type="region of interest" description="Disordered" evidence="1">
    <location>
        <begin position="1"/>
        <end position="49"/>
    </location>
</feature>
<reference evidence="3 5" key="3">
    <citation type="submission" date="2017-11" db="EMBL/GenBank/DDBJ databases">
        <title>De-novo sequencing of pomegranate (Punica granatum L.) genome.</title>
        <authorList>
            <person name="Akparov Z."/>
            <person name="Amiraslanov A."/>
            <person name="Hajiyeva S."/>
            <person name="Abbasov M."/>
            <person name="Kaur K."/>
            <person name="Hamwieh A."/>
            <person name="Solovyev V."/>
            <person name="Salamov A."/>
            <person name="Braich B."/>
            <person name="Kosarev P."/>
            <person name="Mahmoud A."/>
            <person name="Hajiyev E."/>
            <person name="Babayeva S."/>
            <person name="Izzatullayeva V."/>
            <person name="Mammadov A."/>
            <person name="Mammadov A."/>
            <person name="Sharifova S."/>
            <person name="Ojaghi J."/>
            <person name="Eynullazada K."/>
            <person name="Bayramov B."/>
            <person name="Abdulazimova A."/>
            <person name="Shahmuradov I."/>
        </authorList>
    </citation>
    <scope>NUCLEOTIDE SEQUENCE [LARGE SCALE GENOMIC DNA]</scope>
    <source>
        <strain evidence="3">AG2017</strain>
        <strain evidence="5">cv. AG2017</strain>
        <tissue evidence="3">Leaf</tissue>
    </source>
</reference>
<name>A0A218W5F5_PUNGR</name>
<dbReference type="Proteomes" id="UP000233551">
    <property type="component" value="Unassembled WGS sequence"/>
</dbReference>
<evidence type="ECO:0000256" key="1">
    <source>
        <dbReference type="SAM" id="MobiDB-lite"/>
    </source>
</evidence>
<evidence type="ECO:0000313" key="3">
    <source>
        <dbReference type="EMBL" id="PKI60393.1"/>
    </source>
</evidence>
<gene>
    <name evidence="2" type="ORF">CDL15_Pgr017563</name>
    <name evidence="3" type="ORF">CRG98_019218</name>
</gene>
<organism evidence="2 4">
    <name type="scientific">Punica granatum</name>
    <name type="common">Pomegranate</name>
    <dbReference type="NCBI Taxonomy" id="22663"/>
    <lineage>
        <taxon>Eukaryota</taxon>
        <taxon>Viridiplantae</taxon>
        <taxon>Streptophyta</taxon>
        <taxon>Embryophyta</taxon>
        <taxon>Tracheophyta</taxon>
        <taxon>Spermatophyta</taxon>
        <taxon>Magnoliopsida</taxon>
        <taxon>eudicotyledons</taxon>
        <taxon>Gunneridae</taxon>
        <taxon>Pentapetalae</taxon>
        <taxon>rosids</taxon>
        <taxon>malvids</taxon>
        <taxon>Myrtales</taxon>
        <taxon>Lythraceae</taxon>
        <taxon>Punica</taxon>
    </lineage>
</organism>
<feature type="compositionally biased region" description="Polar residues" evidence="1">
    <location>
        <begin position="7"/>
        <end position="16"/>
    </location>
</feature>
<reference evidence="4" key="1">
    <citation type="journal article" date="2017" name="Plant J.">
        <title>The pomegranate (Punica granatum L.) genome and the genomics of punicalagin biosynthesis.</title>
        <authorList>
            <person name="Qin G."/>
            <person name="Xu C."/>
            <person name="Ming R."/>
            <person name="Tang H."/>
            <person name="Guyot R."/>
            <person name="Kramer E.M."/>
            <person name="Hu Y."/>
            <person name="Yi X."/>
            <person name="Qi Y."/>
            <person name="Xu X."/>
            <person name="Gao Z."/>
            <person name="Pan H."/>
            <person name="Jian J."/>
            <person name="Tian Y."/>
            <person name="Yue Z."/>
            <person name="Xu Y."/>
        </authorList>
    </citation>
    <scope>NUCLEOTIDE SEQUENCE [LARGE SCALE GENOMIC DNA]</scope>
    <source>
        <strain evidence="4">cv. Dabenzi</strain>
    </source>
</reference>
<protein>
    <submittedName>
        <fullName evidence="2">Uncharacterized protein</fullName>
    </submittedName>
</protein>
<dbReference type="EMBL" id="MTKT01005369">
    <property type="protein sequence ID" value="OWM67995.1"/>
    <property type="molecule type" value="Genomic_DNA"/>
</dbReference>
<feature type="region of interest" description="Disordered" evidence="1">
    <location>
        <begin position="93"/>
        <end position="118"/>
    </location>
</feature>
<keyword evidence="5" id="KW-1185">Reference proteome</keyword>
<proteinExistence type="predicted"/>
<comment type="caution">
    <text evidence="2">The sequence shown here is derived from an EMBL/GenBank/DDBJ whole genome shotgun (WGS) entry which is preliminary data.</text>
</comment>
<reference evidence="2" key="2">
    <citation type="submission" date="2017-06" db="EMBL/GenBank/DDBJ databases">
        <title>The pomegranate genome and the genomics of punicalagin biosynthesis.</title>
        <authorList>
            <person name="Xu C."/>
        </authorList>
    </citation>
    <scope>NUCLEOTIDE SEQUENCE [LARGE SCALE GENOMIC DNA]</scope>
    <source>
        <tissue evidence="2">Fresh leaf</tissue>
    </source>
</reference>
<dbReference type="EMBL" id="PGOL01001162">
    <property type="protein sequence ID" value="PKI60393.1"/>
    <property type="molecule type" value="Genomic_DNA"/>
</dbReference>
<accession>A0A218W5F5</accession>
<sequence>MVDSHVARSTSHSLDPNLSRRFQALKSHPSAPSLSRPKPSPPPPQVDNKLKAVLGNDLSARFAALRGSLHPSSSSSSSPFVASENLVPLGISLACDGRDRDPSCSNPNDEEDEVEKII</sequence>
<evidence type="ECO:0000313" key="2">
    <source>
        <dbReference type="EMBL" id="OWM67995.1"/>
    </source>
</evidence>
<dbReference type="AlphaFoldDB" id="A0A218W5F5"/>
<dbReference type="Proteomes" id="UP000197138">
    <property type="component" value="Unassembled WGS sequence"/>
</dbReference>
<evidence type="ECO:0000313" key="5">
    <source>
        <dbReference type="Proteomes" id="UP000233551"/>
    </source>
</evidence>
<feature type="compositionally biased region" description="Acidic residues" evidence="1">
    <location>
        <begin position="108"/>
        <end position="118"/>
    </location>
</feature>